<reference evidence="1" key="2">
    <citation type="journal article" date="2022" name="New Phytol.">
        <title>Evolutionary transition to the ectomycorrhizal habit in the genomes of a hyperdiverse lineage of mushroom-forming fungi.</title>
        <authorList>
            <person name="Looney B."/>
            <person name="Miyauchi S."/>
            <person name="Morin E."/>
            <person name="Drula E."/>
            <person name="Courty P.E."/>
            <person name="Kohler A."/>
            <person name="Kuo A."/>
            <person name="LaButti K."/>
            <person name="Pangilinan J."/>
            <person name="Lipzen A."/>
            <person name="Riley R."/>
            <person name="Andreopoulos W."/>
            <person name="He G."/>
            <person name="Johnson J."/>
            <person name="Nolan M."/>
            <person name="Tritt A."/>
            <person name="Barry K.W."/>
            <person name="Grigoriev I.V."/>
            <person name="Nagy L.G."/>
            <person name="Hibbett D."/>
            <person name="Henrissat B."/>
            <person name="Matheny P.B."/>
            <person name="Labbe J."/>
            <person name="Martin F.M."/>
        </authorList>
    </citation>
    <scope>NUCLEOTIDE SEQUENCE</scope>
    <source>
        <strain evidence="1">FP105234-sp</strain>
    </source>
</reference>
<gene>
    <name evidence="1" type="ORF">FA95DRAFT_1544389</name>
</gene>
<reference evidence="1" key="1">
    <citation type="submission" date="2021-02" db="EMBL/GenBank/DDBJ databases">
        <authorList>
            <consortium name="DOE Joint Genome Institute"/>
            <person name="Ahrendt S."/>
            <person name="Looney B.P."/>
            <person name="Miyauchi S."/>
            <person name="Morin E."/>
            <person name="Drula E."/>
            <person name="Courty P.E."/>
            <person name="Chicoki N."/>
            <person name="Fauchery L."/>
            <person name="Kohler A."/>
            <person name="Kuo A."/>
            <person name="Labutti K."/>
            <person name="Pangilinan J."/>
            <person name="Lipzen A."/>
            <person name="Riley R."/>
            <person name="Andreopoulos W."/>
            <person name="He G."/>
            <person name="Johnson J."/>
            <person name="Barry K.W."/>
            <person name="Grigoriev I.V."/>
            <person name="Nagy L."/>
            <person name="Hibbett D."/>
            <person name="Henrissat B."/>
            <person name="Matheny P.B."/>
            <person name="Labbe J."/>
            <person name="Martin F."/>
        </authorList>
    </citation>
    <scope>NUCLEOTIDE SEQUENCE</scope>
    <source>
        <strain evidence="1">FP105234-sp</strain>
    </source>
</reference>
<keyword evidence="2" id="KW-1185">Reference proteome</keyword>
<evidence type="ECO:0000313" key="1">
    <source>
        <dbReference type="EMBL" id="KAI0044966.1"/>
    </source>
</evidence>
<dbReference type="Proteomes" id="UP000814033">
    <property type="component" value="Unassembled WGS sequence"/>
</dbReference>
<sequence>MFTPPASPKPHLTEASSSSDTPLTPSPTPSPSSSPHSTSPLSITGPHVQLSSPPSTKRRARADTAKTEAESSGNRKRRIARHTRLTVLLVPLVLILITLSTRWVSHPAVLDLLSPSTADSQSDWSNIVAEHQPHQLQRRQSSAGAGSGISFPSGSLSTSATPTTTQSATPSIPTIPTQPPVLPTPFPQAFDTTLSQNYTTGSCQAFMTNMTSTEPFRQCRPFSLLWQTSNAFLLAQNNVTALNIDVWGTCNTPLTEDQCLSNIGWFASELPKQCATEIADDNATVQQALQGLQAFGLMRQVACLADQSTSAYCYVEAAVDKNPSDLYFYSLPFGLALPNKTVPTCSGCTKSVLALYGQQATQLDGLKQTYNSAAKIAESTCGQGYVANVSTTNGAVGVAWGANQIWWNAGLALVAILLVLS</sequence>
<protein>
    <submittedName>
        <fullName evidence="1">Uncharacterized protein</fullName>
    </submittedName>
</protein>
<accession>A0ACB8RL90</accession>
<comment type="caution">
    <text evidence="1">The sequence shown here is derived from an EMBL/GenBank/DDBJ whole genome shotgun (WGS) entry which is preliminary data.</text>
</comment>
<evidence type="ECO:0000313" key="2">
    <source>
        <dbReference type="Proteomes" id="UP000814033"/>
    </source>
</evidence>
<name>A0ACB8RL90_9AGAM</name>
<dbReference type="EMBL" id="MU275966">
    <property type="protein sequence ID" value="KAI0044966.1"/>
    <property type="molecule type" value="Genomic_DNA"/>
</dbReference>
<proteinExistence type="predicted"/>
<organism evidence="1 2">
    <name type="scientific">Auriscalpium vulgare</name>
    <dbReference type="NCBI Taxonomy" id="40419"/>
    <lineage>
        <taxon>Eukaryota</taxon>
        <taxon>Fungi</taxon>
        <taxon>Dikarya</taxon>
        <taxon>Basidiomycota</taxon>
        <taxon>Agaricomycotina</taxon>
        <taxon>Agaricomycetes</taxon>
        <taxon>Russulales</taxon>
        <taxon>Auriscalpiaceae</taxon>
        <taxon>Auriscalpium</taxon>
    </lineage>
</organism>